<keyword evidence="1" id="KW-0496">Mitochondrion</keyword>
<accession>A0A1Y0B4S1</accession>
<evidence type="ECO:0000313" key="1">
    <source>
        <dbReference type="EMBL" id="ART32388.1"/>
    </source>
</evidence>
<dbReference type="EMBL" id="KY774314">
    <property type="protein sequence ID" value="ART32388.1"/>
    <property type="molecule type" value="Genomic_DNA"/>
</dbReference>
<organism evidence="1">
    <name type="scientific">Utricularia reniformis</name>
    <dbReference type="NCBI Taxonomy" id="192314"/>
    <lineage>
        <taxon>Eukaryota</taxon>
        <taxon>Viridiplantae</taxon>
        <taxon>Streptophyta</taxon>
        <taxon>Embryophyta</taxon>
        <taxon>Tracheophyta</taxon>
        <taxon>Spermatophyta</taxon>
        <taxon>Magnoliopsida</taxon>
        <taxon>eudicotyledons</taxon>
        <taxon>Gunneridae</taxon>
        <taxon>Pentapetalae</taxon>
        <taxon>asterids</taxon>
        <taxon>lamiids</taxon>
        <taxon>Lamiales</taxon>
        <taxon>Lentibulariaceae</taxon>
        <taxon>Utricularia</taxon>
    </lineage>
</organism>
<gene>
    <name evidence="1" type="ORF">AEK19_MT2243</name>
</gene>
<name>A0A1Y0B4S1_9LAMI</name>
<dbReference type="AlphaFoldDB" id="A0A1Y0B4S1"/>
<sequence>MGSKLLPKRFSDVLRLGSLRSTQERYRRWRAIKSYSHFHWLICWLVNKPDILLCPCSIT</sequence>
<geneLocation type="mitochondrion" evidence="1"/>
<protein>
    <submittedName>
        <fullName evidence="1">Uncharacterized protein</fullName>
    </submittedName>
</protein>
<proteinExistence type="predicted"/>
<reference evidence="1" key="1">
    <citation type="submission" date="2017-03" db="EMBL/GenBank/DDBJ databases">
        <title>The mitochondrial genome of the carnivorous plant Utricularia reniformis (Lentibulariaceae): structure, comparative analysis and evolutionary landmarks.</title>
        <authorList>
            <person name="Silva S.R."/>
            <person name="Alvarenga D.O."/>
            <person name="Michael T.P."/>
            <person name="Miranda V.F.O."/>
            <person name="Varani A.M."/>
        </authorList>
    </citation>
    <scope>NUCLEOTIDE SEQUENCE</scope>
</reference>